<keyword evidence="1" id="KW-0004">4Fe-4S</keyword>
<dbReference type="EMBL" id="BARW01006380">
    <property type="protein sequence ID" value="GAI75036.1"/>
    <property type="molecule type" value="Genomic_DNA"/>
</dbReference>
<dbReference type="SUPFAM" id="SSF54862">
    <property type="entry name" value="4Fe-4S ferredoxins"/>
    <property type="match status" value="1"/>
</dbReference>
<dbReference type="Pfam" id="PF12838">
    <property type="entry name" value="Fer4_7"/>
    <property type="match status" value="1"/>
</dbReference>
<gene>
    <name evidence="6" type="ORF">S12H4_13393</name>
</gene>
<dbReference type="Gene3D" id="3.30.70.20">
    <property type="match status" value="1"/>
</dbReference>
<dbReference type="PANTHER" id="PTHR43687:SF5">
    <property type="entry name" value="4FE-4S FERREDOXIN-TYPE DOMAIN-CONTAINING PROTEIN"/>
    <property type="match status" value="1"/>
</dbReference>
<evidence type="ECO:0000256" key="4">
    <source>
        <dbReference type="ARBA" id="ARBA00023014"/>
    </source>
</evidence>
<dbReference type="AlphaFoldDB" id="X1S7G8"/>
<feature type="domain" description="4Fe-4S ferredoxin-type" evidence="5">
    <location>
        <begin position="40"/>
        <end position="69"/>
    </location>
</feature>
<dbReference type="InterPro" id="IPR017896">
    <property type="entry name" value="4Fe4S_Fe-S-bd"/>
</dbReference>
<sequence length="77" mass="8740">MGIFIKVEVDDKKCKGLKECGKCVDTCPVNIFLIEKEKININSENEDECTLCNLCLEICPSEAIAVRKLYELEEKGR</sequence>
<proteinExistence type="predicted"/>
<dbReference type="GO" id="GO:0051539">
    <property type="term" value="F:4 iron, 4 sulfur cluster binding"/>
    <property type="evidence" value="ECO:0007669"/>
    <property type="project" value="UniProtKB-KW"/>
</dbReference>
<feature type="domain" description="4Fe-4S ferredoxin-type" evidence="5">
    <location>
        <begin position="5"/>
        <end position="37"/>
    </location>
</feature>
<dbReference type="InterPro" id="IPR017900">
    <property type="entry name" value="4Fe4S_Fe_S_CS"/>
</dbReference>
<evidence type="ECO:0000256" key="1">
    <source>
        <dbReference type="ARBA" id="ARBA00022485"/>
    </source>
</evidence>
<name>X1S7G8_9ZZZZ</name>
<dbReference type="PANTHER" id="PTHR43687">
    <property type="entry name" value="ADENYLYLSULFATE REDUCTASE, BETA SUBUNIT"/>
    <property type="match status" value="1"/>
</dbReference>
<dbReference type="InterPro" id="IPR050572">
    <property type="entry name" value="Fe-S_Ferredoxin"/>
</dbReference>
<dbReference type="PROSITE" id="PS00198">
    <property type="entry name" value="4FE4S_FER_1"/>
    <property type="match status" value="1"/>
</dbReference>
<keyword evidence="4" id="KW-0411">Iron-sulfur</keyword>
<evidence type="ECO:0000256" key="2">
    <source>
        <dbReference type="ARBA" id="ARBA00022723"/>
    </source>
</evidence>
<evidence type="ECO:0000313" key="6">
    <source>
        <dbReference type="EMBL" id="GAI75036.1"/>
    </source>
</evidence>
<dbReference type="GO" id="GO:0046872">
    <property type="term" value="F:metal ion binding"/>
    <property type="evidence" value="ECO:0007669"/>
    <property type="project" value="UniProtKB-KW"/>
</dbReference>
<evidence type="ECO:0000259" key="5">
    <source>
        <dbReference type="PROSITE" id="PS51379"/>
    </source>
</evidence>
<keyword evidence="2" id="KW-0479">Metal-binding</keyword>
<evidence type="ECO:0000256" key="3">
    <source>
        <dbReference type="ARBA" id="ARBA00023004"/>
    </source>
</evidence>
<protein>
    <recommendedName>
        <fullName evidence="5">4Fe-4S ferredoxin-type domain-containing protein</fullName>
    </recommendedName>
</protein>
<comment type="caution">
    <text evidence="6">The sequence shown here is derived from an EMBL/GenBank/DDBJ whole genome shotgun (WGS) entry which is preliminary data.</text>
</comment>
<dbReference type="PROSITE" id="PS51379">
    <property type="entry name" value="4FE4S_FER_2"/>
    <property type="match status" value="2"/>
</dbReference>
<reference evidence="6" key="1">
    <citation type="journal article" date="2014" name="Front. Microbiol.">
        <title>High frequency of phylogenetically diverse reductive dehalogenase-homologous genes in deep subseafloor sedimentary metagenomes.</title>
        <authorList>
            <person name="Kawai M."/>
            <person name="Futagami T."/>
            <person name="Toyoda A."/>
            <person name="Takaki Y."/>
            <person name="Nishi S."/>
            <person name="Hori S."/>
            <person name="Arai W."/>
            <person name="Tsubouchi T."/>
            <person name="Morono Y."/>
            <person name="Uchiyama I."/>
            <person name="Ito T."/>
            <person name="Fujiyama A."/>
            <person name="Inagaki F."/>
            <person name="Takami H."/>
        </authorList>
    </citation>
    <scope>NUCLEOTIDE SEQUENCE</scope>
    <source>
        <strain evidence="6">Expedition CK06-06</strain>
    </source>
</reference>
<organism evidence="6">
    <name type="scientific">marine sediment metagenome</name>
    <dbReference type="NCBI Taxonomy" id="412755"/>
    <lineage>
        <taxon>unclassified sequences</taxon>
        <taxon>metagenomes</taxon>
        <taxon>ecological metagenomes</taxon>
    </lineage>
</organism>
<keyword evidence="3" id="KW-0408">Iron</keyword>
<accession>X1S7G8</accession>